<evidence type="ECO:0000259" key="14">
    <source>
        <dbReference type="PROSITE" id="PS50109"/>
    </source>
</evidence>
<comment type="subcellular location">
    <subcellularLocation>
        <location evidence="2">Cell membrane</location>
    </subcellularLocation>
    <subcellularLocation>
        <location evidence="3">Membrane raft</location>
        <topology evidence="3">Multi-pass membrane protein</topology>
    </subcellularLocation>
</comment>
<evidence type="ECO:0000313" key="15">
    <source>
        <dbReference type="EMBL" id="EEF61354.1"/>
    </source>
</evidence>
<dbReference type="InterPro" id="IPR003661">
    <property type="entry name" value="HisK_dim/P_dom"/>
</dbReference>
<dbReference type="EMBL" id="ABOX02000010">
    <property type="protein sequence ID" value="EEF61354.1"/>
    <property type="molecule type" value="Genomic_DNA"/>
</dbReference>
<dbReference type="Pfam" id="PF00512">
    <property type="entry name" value="HisKA"/>
    <property type="match status" value="1"/>
</dbReference>
<name>B9XFJ0_PEDPL</name>
<dbReference type="GO" id="GO:0045121">
    <property type="term" value="C:membrane raft"/>
    <property type="evidence" value="ECO:0007669"/>
    <property type="project" value="UniProtKB-SubCell"/>
</dbReference>
<keyword evidence="9 15" id="KW-0418">Kinase</keyword>
<keyword evidence="12 13" id="KW-0472">Membrane</keyword>
<dbReference type="InterPro" id="IPR005467">
    <property type="entry name" value="His_kinase_dom"/>
</dbReference>
<evidence type="ECO:0000256" key="13">
    <source>
        <dbReference type="SAM" id="Phobius"/>
    </source>
</evidence>
<reference evidence="15 16" key="1">
    <citation type="journal article" date="2011" name="J. Bacteriol.">
        <title>Genome sequence of 'Pedosphaera parvula' Ellin514, an aerobic Verrucomicrobial isolate from pasture soil.</title>
        <authorList>
            <person name="Kant R."/>
            <person name="van Passel M.W."/>
            <person name="Sangwan P."/>
            <person name="Palva A."/>
            <person name="Lucas S."/>
            <person name="Copeland A."/>
            <person name="Lapidus A."/>
            <person name="Glavina Del Rio T."/>
            <person name="Dalin E."/>
            <person name="Tice H."/>
            <person name="Bruce D."/>
            <person name="Goodwin L."/>
            <person name="Pitluck S."/>
            <person name="Chertkov O."/>
            <person name="Larimer F.W."/>
            <person name="Land M.L."/>
            <person name="Hauser L."/>
            <person name="Brettin T.S."/>
            <person name="Detter J.C."/>
            <person name="Han S."/>
            <person name="de Vos W.M."/>
            <person name="Janssen P.H."/>
            <person name="Smidt H."/>
        </authorList>
    </citation>
    <scope>NUCLEOTIDE SEQUENCE [LARGE SCALE GENOMIC DNA]</scope>
    <source>
        <strain evidence="15 16">Ellin514</strain>
    </source>
</reference>
<dbReference type="SUPFAM" id="SSF47384">
    <property type="entry name" value="Homodimeric domain of signal transducing histidine kinase"/>
    <property type="match status" value="1"/>
</dbReference>
<dbReference type="GO" id="GO:0005524">
    <property type="term" value="F:ATP binding"/>
    <property type="evidence" value="ECO:0007669"/>
    <property type="project" value="UniProtKB-KW"/>
</dbReference>
<dbReference type="InterPro" id="IPR036097">
    <property type="entry name" value="HisK_dim/P_sf"/>
</dbReference>
<dbReference type="FunFam" id="3.30.565.10:FF:000023">
    <property type="entry name" value="PAS domain-containing sensor histidine kinase"/>
    <property type="match status" value="1"/>
</dbReference>
<dbReference type="CDD" id="cd00082">
    <property type="entry name" value="HisKA"/>
    <property type="match status" value="1"/>
</dbReference>
<protein>
    <recommendedName>
        <fullName evidence="4">histidine kinase</fullName>
        <ecNumber evidence="4">2.7.13.3</ecNumber>
    </recommendedName>
</protein>
<evidence type="ECO:0000313" key="16">
    <source>
        <dbReference type="Proteomes" id="UP000003688"/>
    </source>
</evidence>
<dbReference type="PANTHER" id="PTHR43711:SF1">
    <property type="entry name" value="HISTIDINE KINASE 1"/>
    <property type="match status" value="1"/>
</dbReference>
<evidence type="ECO:0000256" key="5">
    <source>
        <dbReference type="ARBA" id="ARBA00022475"/>
    </source>
</evidence>
<dbReference type="PANTHER" id="PTHR43711">
    <property type="entry name" value="TWO-COMPONENT HISTIDINE KINASE"/>
    <property type="match status" value="1"/>
</dbReference>
<evidence type="ECO:0000256" key="7">
    <source>
        <dbReference type="ARBA" id="ARBA00022679"/>
    </source>
</evidence>
<keyword evidence="6" id="KW-0597">Phosphoprotein</keyword>
<dbReference type="PRINTS" id="PR00344">
    <property type="entry name" value="BCTRLSENSOR"/>
</dbReference>
<evidence type="ECO:0000256" key="1">
    <source>
        <dbReference type="ARBA" id="ARBA00000085"/>
    </source>
</evidence>
<dbReference type="InterPro" id="IPR036890">
    <property type="entry name" value="HATPase_C_sf"/>
</dbReference>
<sequence length="608" mass="67191" precursor="true">MIRFIRRLFSRTGQNSELWPVVLLLFAVVVPAVCLVWFMNAAMKNERLAARQKLADSYRAQLSSIQMQLERHWEEKLDELEKLARTTSPAAAFARCIQSGFSDSVLIANEQGDIVYPNSPSPVAAGEAGPKWAEANHSEYVQKDFGAAASLYRALARDATNTHLAARALQAEARCLVSAGRKEEAIRLVKDMFAQERYCNAADPQGRLIAANAELMALELGADDVIAQRLKQRLMDYDNRVLAAPQRRFLMKELRRLRPDMEFPTLAAEELAAQSLPTNLWKFTTANRRVVALMRFDKLQSHLRTVTDAPVSLAPPGTEHDAAFVSVPAGARLAGARLIIPLGHPIEQPTHIYLWTGMLVLAAMGVLTLFAIRLLRRQAALARMKNDLAATVSHELKTPLSSIRVLVDTLLDAEKLDEGTAREYLQLIARENERLSRLIQHFLTFSRMERNKQAFHVMPLAVRPIIDIAVEAMPGGRLELQVPSDLPRVMADADAVATALINLLDNACKYSETGRHVVLRAEARNGSVLFSVQDHGIGIAARETKKIFDPFYQVDQRLSRKGGGCGLGLSIVQSIVRAHDGCVSVESEPGRGSTFTITLPTAKESADA</sequence>
<dbReference type="SUPFAM" id="SSF55874">
    <property type="entry name" value="ATPase domain of HSP90 chaperone/DNA topoisomerase II/histidine kinase"/>
    <property type="match status" value="1"/>
</dbReference>
<dbReference type="OrthoDB" id="9813151at2"/>
<keyword evidence="16" id="KW-1185">Reference proteome</keyword>
<organism evidence="15 16">
    <name type="scientific">Pedosphaera parvula (strain Ellin514)</name>
    <dbReference type="NCBI Taxonomy" id="320771"/>
    <lineage>
        <taxon>Bacteria</taxon>
        <taxon>Pseudomonadati</taxon>
        <taxon>Verrucomicrobiota</taxon>
        <taxon>Pedosphaerae</taxon>
        <taxon>Pedosphaerales</taxon>
        <taxon>Pedosphaeraceae</taxon>
        <taxon>Pedosphaera</taxon>
    </lineage>
</organism>
<dbReference type="EC" id="2.7.13.3" evidence="4"/>
<comment type="caution">
    <text evidence="15">The sequence shown here is derived from an EMBL/GenBank/DDBJ whole genome shotgun (WGS) entry which is preliminary data.</text>
</comment>
<dbReference type="InterPro" id="IPR050736">
    <property type="entry name" value="Sensor_HK_Regulatory"/>
</dbReference>
<comment type="catalytic activity">
    <reaction evidence="1">
        <text>ATP + protein L-histidine = ADP + protein N-phospho-L-histidine.</text>
        <dbReference type="EC" id="2.7.13.3"/>
    </reaction>
</comment>
<dbReference type="GO" id="GO:0000155">
    <property type="term" value="F:phosphorelay sensor kinase activity"/>
    <property type="evidence" value="ECO:0007669"/>
    <property type="project" value="InterPro"/>
</dbReference>
<dbReference type="RefSeq" id="WP_007414586.1">
    <property type="nucleotide sequence ID" value="NZ_ABOX02000010.1"/>
</dbReference>
<evidence type="ECO:0000256" key="8">
    <source>
        <dbReference type="ARBA" id="ARBA00022741"/>
    </source>
</evidence>
<evidence type="ECO:0000256" key="10">
    <source>
        <dbReference type="ARBA" id="ARBA00022840"/>
    </source>
</evidence>
<accession>B9XFJ0</accession>
<keyword evidence="10" id="KW-0067">ATP-binding</keyword>
<evidence type="ECO:0000256" key="12">
    <source>
        <dbReference type="ARBA" id="ARBA00023136"/>
    </source>
</evidence>
<dbReference type="InterPro" id="IPR003594">
    <property type="entry name" value="HATPase_dom"/>
</dbReference>
<feature type="domain" description="Histidine kinase" evidence="14">
    <location>
        <begin position="391"/>
        <end position="603"/>
    </location>
</feature>
<dbReference type="SMART" id="SM00387">
    <property type="entry name" value="HATPase_c"/>
    <property type="match status" value="1"/>
</dbReference>
<keyword evidence="13" id="KW-0812">Transmembrane</keyword>
<evidence type="ECO:0000256" key="4">
    <source>
        <dbReference type="ARBA" id="ARBA00012438"/>
    </source>
</evidence>
<evidence type="ECO:0000256" key="3">
    <source>
        <dbReference type="ARBA" id="ARBA00004314"/>
    </source>
</evidence>
<keyword evidence="13" id="KW-1133">Transmembrane helix</keyword>
<dbReference type="GO" id="GO:0005886">
    <property type="term" value="C:plasma membrane"/>
    <property type="evidence" value="ECO:0007669"/>
    <property type="project" value="UniProtKB-SubCell"/>
</dbReference>
<keyword evidence="7 15" id="KW-0808">Transferase</keyword>
<evidence type="ECO:0000256" key="11">
    <source>
        <dbReference type="ARBA" id="ARBA00023012"/>
    </source>
</evidence>
<dbReference type="Proteomes" id="UP000003688">
    <property type="component" value="Unassembled WGS sequence"/>
</dbReference>
<keyword evidence="11" id="KW-0902">Two-component regulatory system</keyword>
<dbReference type="FunFam" id="1.10.287.130:FF:000001">
    <property type="entry name" value="Two-component sensor histidine kinase"/>
    <property type="match status" value="1"/>
</dbReference>
<evidence type="ECO:0000256" key="6">
    <source>
        <dbReference type="ARBA" id="ARBA00022553"/>
    </source>
</evidence>
<dbReference type="AlphaFoldDB" id="B9XFJ0"/>
<dbReference type="Gene3D" id="3.30.565.10">
    <property type="entry name" value="Histidine kinase-like ATPase, C-terminal domain"/>
    <property type="match status" value="1"/>
</dbReference>
<dbReference type="Gene3D" id="1.10.287.130">
    <property type="match status" value="1"/>
</dbReference>
<proteinExistence type="predicted"/>
<feature type="transmembrane region" description="Helical" evidence="13">
    <location>
        <begin position="352"/>
        <end position="375"/>
    </location>
</feature>
<keyword evidence="5" id="KW-1003">Cell membrane</keyword>
<gene>
    <name evidence="15" type="ORF">Cflav_PD4375</name>
</gene>
<dbReference type="SMART" id="SM00388">
    <property type="entry name" value="HisKA"/>
    <property type="match status" value="1"/>
</dbReference>
<dbReference type="STRING" id="320771.Cflav_PD4375"/>
<keyword evidence="8" id="KW-0547">Nucleotide-binding</keyword>
<feature type="transmembrane region" description="Helical" evidence="13">
    <location>
        <begin position="21"/>
        <end position="39"/>
    </location>
</feature>
<dbReference type="PROSITE" id="PS50109">
    <property type="entry name" value="HIS_KIN"/>
    <property type="match status" value="1"/>
</dbReference>
<dbReference type="InterPro" id="IPR004358">
    <property type="entry name" value="Sig_transdc_His_kin-like_C"/>
</dbReference>
<evidence type="ECO:0000256" key="9">
    <source>
        <dbReference type="ARBA" id="ARBA00022777"/>
    </source>
</evidence>
<dbReference type="Pfam" id="PF02518">
    <property type="entry name" value="HATPase_c"/>
    <property type="match status" value="1"/>
</dbReference>
<evidence type="ECO:0000256" key="2">
    <source>
        <dbReference type="ARBA" id="ARBA00004236"/>
    </source>
</evidence>